<organism evidence="7 8">
    <name type="scientific">miscellaneous Crenarchaeota group-15 archaeon DG-45</name>
    <dbReference type="NCBI Taxonomy" id="1685127"/>
    <lineage>
        <taxon>Archaea</taxon>
        <taxon>Candidatus Bathyarchaeota</taxon>
        <taxon>MCG-15</taxon>
    </lineage>
</organism>
<dbReference type="Pfam" id="PF00111">
    <property type="entry name" value="Fer2"/>
    <property type="match status" value="1"/>
</dbReference>
<dbReference type="GO" id="GO:0016491">
    <property type="term" value="F:oxidoreductase activity"/>
    <property type="evidence" value="ECO:0007669"/>
    <property type="project" value="UniProtKB-KW"/>
</dbReference>
<dbReference type="SUPFAM" id="SSF47741">
    <property type="entry name" value="CO dehydrogenase ISP C-domain like"/>
    <property type="match status" value="1"/>
</dbReference>
<evidence type="ECO:0000256" key="5">
    <source>
        <dbReference type="ARBA" id="ARBA00023014"/>
    </source>
</evidence>
<dbReference type="InterPro" id="IPR001041">
    <property type="entry name" value="2Fe-2S_ferredoxin-type"/>
</dbReference>
<name>A0A0M0BNR2_9ARCH</name>
<protein>
    <submittedName>
        <fullName evidence="7">(2Fe-2S)-binding protein</fullName>
    </submittedName>
</protein>
<dbReference type="InterPro" id="IPR006058">
    <property type="entry name" value="2Fe2S_fd_BS"/>
</dbReference>
<keyword evidence="5" id="KW-0411">Iron-sulfur</keyword>
<dbReference type="PROSITE" id="PS51085">
    <property type="entry name" value="2FE2S_FER_2"/>
    <property type="match status" value="1"/>
</dbReference>
<dbReference type="Proteomes" id="UP000037210">
    <property type="component" value="Unassembled WGS sequence"/>
</dbReference>
<evidence type="ECO:0000313" key="8">
    <source>
        <dbReference type="Proteomes" id="UP000037210"/>
    </source>
</evidence>
<dbReference type="PATRIC" id="fig|1685127.3.peg.1352"/>
<dbReference type="PANTHER" id="PTHR44379:SF5">
    <property type="entry name" value="OXIDOREDUCTASE WITH IRON-SULFUR SUBUNIT"/>
    <property type="match status" value="1"/>
</dbReference>
<dbReference type="InterPro" id="IPR036884">
    <property type="entry name" value="2Fe-2S-bd_dom_sf"/>
</dbReference>
<evidence type="ECO:0000256" key="3">
    <source>
        <dbReference type="ARBA" id="ARBA00023002"/>
    </source>
</evidence>
<gene>
    <name evidence="7" type="ORF">AC482_05095</name>
</gene>
<dbReference type="SUPFAM" id="SSF54292">
    <property type="entry name" value="2Fe-2S ferredoxin-like"/>
    <property type="match status" value="1"/>
</dbReference>
<keyword evidence="2" id="KW-0479">Metal-binding</keyword>
<sequence length="155" mass="16802">MRITFQLNGKRIVCETAQNRTLLDLLRVDLGLTSVKKGCEEGECGSCTVLLDGMPVNSCLVLAPQVEGSRVTTVEGLEDDDLMVALRRAFMEDGAIQCGFCTPGMLISAYALLSENPNPTEDEVKTAIEGNLCRCTGYVKIIEAILDAAERMPVE</sequence>
<feature type="domain" description="2Fe-2S ferredoxin-type" evidence="6">
    <location>
        <begin position="1"/>
        <end position="77"/>
    </location>
</feature>
<keyword evidence="3" id="KW-0560">Oxidoreductase</keyword>
<evidence type="ECO:0000256" key="4">
    <source>
        <dbReference type="ARBA" id="ARBA00023004"/>
    </source>
</evidence>
<dbReference type="CDD" id="cd00207">
    <property type="entry name" value="fer2"/>
    <property type="match status" value="1"/>
</dbReference>
<reference evidence="7 8" key="1">
    <citation type="submission" date="2015-06" db="EMBL/GenBank/DDBJ databases">
        <title>New insights into the roles of widespread benthic archaea in carbon and nitrogen cycling.</title>
        <authorList>
            <person name="Lazar C.S."/>
            <person name="Baker B.J."/>
            <person name="Seitz K.W."/>
            <person name="Hyde A.S."/>
            <person name="Dick G.J."/>
            <person name="Hinrichs K.-U."/>
            <person name="Teske A.P."/>
        </authorList>
    </citation>
    <scope>NUCLEOTIDE SEQUENCE [LARGE SCALE GENOMIC DNA]</scope>
    <source>
        <strain evidence="7">DG-45</strain>
    </source>
</reference>
<comment type="caution">
    <text evidence="7">The sequence shown here is derived from an EMBL/GenBank/DDBJ whole genome shotgun (WGS) entry which is preliminary data.</text>
</comment>
<evidence type="ECO:0000256" key="2">
    <source>
        <dbReference type="ARBA" id="ARBA00022723"/>
    </source>
</evidence>
<evidence type="ECO:0000313" key="7">
    <source>
        <dbReference type="EMBL" id="KON29975.1"/>
    </source>
</evidence>
<dbReference type="InterPro" id="IPR002888">
    <property type="entry name" value="2Fe-2S-bd"/>
</dbReference>
<accession>A0A0M0BNR2</accession>
<dbReference type="PANTHER" id="PTHR44379">
    <property type="entry name" value="OXIDOREDUCTASE WITH IRON-SULFUR SUBUNIT"/>
    <property type="match status" value="1"/>
</dbReference>
<proteinExistence type="predicted"/>
<dbReference type="AlphaFoldDB" id="A0A0M0BNR2"/>
<dbReference type="Gene3D" id="3.10.20.30">
    <property type="match status" value="1"/>
</dbReference>
<dbReference type="InterPro" id="IPR051452">
    <property type="entry name" value="Diverse_Oxidoreductases"/>
</dbReference>
<dbReference type="Gene3D" id="1.10.150.120">
    <property type="entry name" value="[2Fe-2S]-binding domain"/>
    <property type="match status" value="1"/>
</dbReference>
<keyword evidence="1" id="KW-0001">2Fe-2S</keyword>
<dbReference type="Pfam" id="PF01799">
    <property type="entry name" value="Fer2_2"/>
    <property type="match status" value="1"/>
</dbReference>
<dbReference type="GO" id="GO:0046872">
    <property type="term" value="F:metal ion binding"/>
    <property type="evidence" value="ECO:0007669"/>
    <property type="project" value="UniProtKB-KW"/>
</dbReference>
<dbReference type="InterPro" id="IPR036010">
    <property type="entry name" value="2Fe-2S_ferredoxin-like_sf"/>
</dbReference>
<dbReference type="PROSITE" id="PS00197">
    <property type="entry name" value="2FE2S_FER_1"/>
    <property type="match status" value="1"/>
</dbReference>
<dbReference type="FunFam" id="1.10.150.120:FF:000003">
    <property type="entry name" value="Carbon monoxide dehydrogenase, small subunit"/>
    <property type="match status" value="1"/>
</dbReference>
<dbReference type="EMBL" id="LFWZ01000046">
    <property type="protein sequence ID" value="KON29975.1"/>
    <property type="molecule type" value="Genomic_DNA"/>
</dbReference>
<evidence type="ECO:0000259" key="6">
    <source>
        <dbReference type="PROSITE" id="PS51085"/>
    </source>
</evidence>
<dbReference type="InterPro" id="IPR012675">
    <property type="entry name" value="Beta-grasp_dom_sf"/>
</dbReference>
<keyword evidence="4" id="KW-0408">Iron</keyword>
<evidence type="ECO:0000256" key="1">
    <source>
        <dbReference type="ARBA" id="ARBA00022714"/>
    </source>
</evidence>
<dbReference type="GO" id="GO:0051537">
    <property type="term" value="F:2 iron, 2 sulfur cluster binding"/>
    <property type="evidence" value="ECO:0007669"/>
    <property type="project" value="UniProtKB-KW"/>
</dbReference>